<dbReference type="OrthoDB" id="10459455at2759"/>
<proteinExistence type="predicted"/>
<reference evidence="2 3" key="1">
    <citation type="submission" date="2014-02" db="EMBL/GenBank/DDBJ databases">
        <title>The genome sequence of Colletotrichum salicis CBS 607.94.</title>
        <authorList>
            <person name="Baroncelli R."/>
            <person name="Thon M.R."/>
        </authorList>
    </citation>
    <scope>NUCLEOTIDE SEQUENCE [LARGE SCALE GENOMIC DNA]</scope>
    <source>
        <strain evidence="2 3">CBS 607.94</strain>
    </source>
</reference>
<gene>
    <name evidence="2" type="ORF">CSAL01_10043</name>
</gene>
<accession>A0A135U2C7</accession>
<organism evidence="2 3">
    <name type="scientific">Colletotrichum salicis</name>
    <dbReference type="NCBI Taxonomy" id="1209931"/>
    <lineage>
        <taxon>Eukaryota</taxon>
        <taxon>Fungi</taxon>
        <taxon>Dikarya</taxon>
        <taxon>Ascomycota</taxon>
        <taxon>Pezizomycotina</taxon>
        <taxon>Sordariomycetes</taxon>
        <taxon>Hypocreomycetidae</taxon>
        <taxon>Glomerellales</taxon>
        <taxon>Glomerellaceae</taxon>
        <taxon>Colletotrichum</taxon>
        <taxon>Colletotrichum acutatum species complex</taxon>
    </lineage>
</organism>
<evidence type="ECO:0000256" key="1">
    <source>
        <dbReference type="SAM" id="MobiDB-lite"/>
    </source>
</evidence>
<feature type="region of interest" description="Disordered" evidence="1">
    <location>
        <begin position="68"/>
        <end position="107"/>
    </location>
</feature>
<evidence type="ECO:0000313" key="2">
    <source>
        <dbReference type="EMBL" id="KXH54559.1"/>
    </source>
</evidence>
<comment type="caution">
    <text evidence="2">The sequence shown here is derived from an EMBL/GenBank/DDBJ whole genome shotgun (WGS) entry which is preliminary data.</text>
</comment>
<protein>
    <submittedName>
        <fullName evidence="2">Uncharacterized protein</fullName>
    </submittedName>
</protein>
<keyword evidence="3" id="KW-1185">Reference proteome</keyword>
<dbReference type="Proteomes" id="UP000070121">
    <property type="component" value="Unassembled WGS sequence"/>
</dbReference>
<sequence>MGSFSSLLFRYLRTMGFLLVPAVLAEYMIAVRPAKRPVNRLVRKRGPPLGSWSRPIVLDNISTLDGSQSSPIVIEDDPELSGSISKPIELEDDSDEGTSPNPIVLVDDPGHGLDQGSFIVRLQRITIVEEWVSSHHYAD</sequence>
<evidence type="ECO:0000313" key="3">
    <source>
        <dbReference type="Proteomes" id="UP000070121"/>
    </source>
</evidence>
<dbReference type="AlphaFoldDB" id="A0A135U2C7"/>
<name>A0A135U2C7_9PEZI</name>
<dbReference type="EMBL" id="JFFI01001774">
    <property type="protein sequence ID" value="KXH54559.1"/>
    <property type="molecule type" value="Genomic_DNA"/>
</dbReference>